<name>A0A7U4LMX6_CLOSG</name>
<organism evidence="1 2">
    <name type="scientific">Clostridium sporogenes</name>
    <dbReference type="NCBI Taxonomy" id="1509"/>
    <lineage>
        <taxon>Bacteria</taxon>
        <taxon>Bacillati</taxon>
        <taxon>Bacillota</taxon>
        <taxon>Clostridia</taxon>
        <taxon>Eubacteriales</taxon>
        <taxon>Clostridiaceae</taxon>
        <taxon>Clostridium</taxon>
    </lineage>
</organism>
<evidence type="ECO:0000313" key="1">
    <source>
        <dbReference type="EMBL" id="AKC62757.1"/>
    </source>
</evidence>
<evidence type="ECO:0000313" key="2">
    <source>
        <dbReference type="Proteomes" id="UP000033052"/>
    </source>
</evidence>
<dbReference type="AlphaFoldDB" id="A0A7U4LMX6"/>
<accession>A0A7U4LMX6</accession>
<gene>
    <name evidence="1" type="ORF">CLSPO_c20370</name>
</gene>
<proteinExistence type="predicted"/>
<reference evidence="1 2" key="1">
    <citation type="journal article" date="2015" name="PLoS ONE">
        <title>A universal mariner transposon system for forward genetic studies in the genus clostridium.</title>
        <authorList>
            <person name="Zhang Y."/>
            <person name="Grosse-Honebrink A."/>
            <person name="Minton N.P."/>
        </authorList>
    </citation>
    <scope>NUCLEOTIDE SEQUENCE [LARGE SCALE GENOMIC DNA]</scope>
    <source>
        <strain evidence="1 2">NCIMB 10696</strain>
    </source>
</reference>
<dbReference type="Proteomes" id="UP000033052">
    <property type="component" value="Chromosome"/>
</dbReference>
<protein>
    <submittedName>
        <fullName evidence="1">Uncharacterized protein</fullName>
    </submittedName>
</protein>
<sequence>MTTNTFEALLSHQTGKVAVTYVIYSGSIKDPGCILETGINTRLILYLWMIKMEIRVTNNK</sequence>
<dbReference type="EMBL" id="CP009225">
    <property type="protein sequence ID" value="AKC62757.1"/>
    <property type="molecule type" value="Genomic_DNA"/>
</dbReference>
<dbReference type="KEGG" id="cld:CLSPO_c20370"/>